<dbReference type="PANTHER" id="PTHR22904:SF532">
    <property type="entry name" value="HEAT SHOCK PROTEIN STI1-LIKE PROTEIN"/>
    <property type="match status" value="1"/>
</dbReference>
<keyword evidence="2" id="KW-0963">Cytoplasm</keyword>
<name>A0AAW1L7I9_POPJA</name>
<evidence type="ECO:0000256" key="2">
    <source>
        <dbReference type="ARBA" id="ARBA00022490"/>
    </source>
</evidence>
<dbReference type="Proteomes" id="UP001458880">
    <property type="component" value="Unassembled WGS sequence"/>
</dbReference>
<sequence length="245" mass="27852">MENADNNTKQTPEELKELGNQAVKNQKFAEAVLHYSYAIKLDPNNYILYSNRSYAYLKMLHFYSALEDANKTIQLNPTGPKGYFRKGEVEYATKHYGDAIKSYDQALYFLPQDETVKNALIKASTAYIADKRTTEQIPWVAAGIGIIIGVVLVIIDYLYTTKSTHPLLMAFITIIISIVGYGLGKTYCYYDTCQRDGLIQPPPNLFEDDENDKANKDDNSKSKTKLNARFTKSQARHRYKKGKLS</sequence>
<keyword evidence="7" id="KW-1133">Transmembrane helix</keyword>
<dbReference type="SUPFAM" id="SSF48452">
    <property type="entry name" value="TPR-like"/>
    <property type="match status" value="1"/>
</dbReference>
<proteinExistence type="predicted"/>
<feature type="compositionally biased region" description="Basic residues" evidence="6">
    <location>
        <begin position="234"/>
        <end position="245"/>
    </location>
</feature>
<keyword evidence="4 5" id="KW-0802">TPR repeat</keyword>
<dbReference type="InterPro" id="IPR019734">
    <property type="entry name" value="TPR_rpt"/>
</dbReference>
<protein>
    <recommendedName>
        <fullName evidence="10">Tetratricopeptide repeat protein</fullName>
    </recommendedName>
</protein>
<evidence type="ECO:0000313" key="8">
    <source>
        <dbReference type="EMBL" id="KAK9730051.1"/>
    </source>
</evidence>
<feature type="repeat" description="TPR" evidence="5">
    <location>
        <begin position="12"/>
        <end position="45"/>
    </location>
</feature>
<evidence type="ECO:0000256" key="1">
    <source>
        <dbReference type="ARBA" id="ARBA00004496"/>
    </source>
</evidence>
<keyword evidence="7" id="KW-0812">Transmembrane</keyword>
<evidence type="ECO:0000313" key="9">
    <source>
        <dbReference type="Proteomes" id="UP001458880"/>
    </source>
</evidence>
<keyword evidence="9" id="KW-1185">Reference proteome</keyword>
<dbReference type="GO" id="GO:0051879">
    <property type="term" value="F:Hsp90 protein binding"/>
    <property type="evidence" value="ECO:0007669"/>
    <property type="project" value="TreeGrafter"/>
</dbReference>
<dbReference type="InterPro" id="IPR011990">
    <property type="entry name" value="TPR-like_helical_dom_sf"/>
</dbReference>
<dbReference type="EMBL" id="JASPKY010000154">
    <property type="protein sequence ID" value="KAK9730051.1"/>
    <property type="molecule type" value="Genomic_DNA"/>
</dbReference>
<keyword evidence="7" id="KW-0472">Membrane</keyword>
<evidence type="ECO:0000256" key="7">
    <source>
        <dbReference type="SAM" id="Phobius"/>
    </source>
</evidence>
<dbReference type="PROSITE" id="PS50005">
    <property type="entry name" value="TPR"/>
    <property type="match status" value="2"/>
</dbReference>
<dbReference type="AlphaFoldDB" id="A0AAW1L7I9"/>
<dbReference type="PANTHER" id="PTHR22904">
    <property type="entry name" value="TPR REPEAT CONTAINING PROTEIN"/>
    <property type="match status" value="1"/>
</dbReference>
<comment type="caution">
    <text evidence="8">The sequence shown here is derived from an EMBL/GenBank/DDBJ whole genome shotgun (WGS) entry which is preliminary data.</text>
</comment>
<dbReference type="Gene3D" id="1.25.40.10">
    <property type="entry name" value="Tetratricopeptide repeat domain"/>
    <property type="match status" value="1"/>
</dbReference>
<evidence type="ECO:0000256" key="4">
    <source>
        <dbReference type="ARBA" id="ARBA00022803"/>
    </source>
</evidence>
<comment type="subcellular location">
    <subcellularLocation>
        <location evidence="1">Cytoplasm</location>
    </subcellularLocation>
</comment>
<feature type="region of interest" description="Disordered" evidence="6">
    <location>
        <begin position="201"/>
        <end position="245"/>
    </location>
</feature>
<feature type="transmembrane region" description="Helical" evidence="7">
    <location>
        <begin position="139"/>
        <end position="159"/>
    </location>
</feature>
<organism evidence="8 9">
    <name type="scientific">Popillia japonica</name>
    <name type="common">Japanese beetle</name>
    <dbReference type="NCBI Taxonomy" id="7064"/>
    <lineage>
        <taxon>Eukaryota</taxon>
        <taxon>Metazoa</taxon>
        <taxon>Ecdysozoa</taxon>
        <taxon>Arthropoda</taxon>
        <taxon>Hexapoda</taxon>
        <taxon>Insecta</taxon>
        <taxon>Pterygota</taxon>
        <taxon>Neoptera</taxon>
        <taxon>Endopterygota</taxon>
        <taxon>Coleoptera</taxon>
        <taxon>Polyphaga</taxon>
        <taxon>Scarabaeiformia</taxon>
        <taxon>Scarabaeidae</taxon>
        <taxon>Rutelinae</taxon>
        <taxon>Popillia</taxon>
    </lineage>
</organism>
<reference evidence="8 9" key="1">
    <citation type="journal article" date="2024" name="BMC Genomics">
        <title>De novo assembly and annotation of Popillia japonica's genome with initial clues to its potential as an invasive pest.</title>
        <authorList>
            <person name="Cucini C."/>
            <person name="Boschi S."/>
            <person name="Funari R."/>
            <person name="Cardaioli E."/>
            <person name="Iannotti N."/>
            <person name="Marturano G."/>
            <person name="Paoli F."/>
            <person name="Bruttini M."/>
            <person name="Carapelli A."/>
            <person name="Frati F."/>
            <person name="Nardi F."/>
        </authorList>
    </citation>
    <scope>NUCLEOTIDE SEQUENCE [LARGE SCALE GENOMIC DNA]</scope>
    <source>
        <strain evidence="8">DMR45628</strain>
    </source>
</reference>
<dbReference type="GO" id="GO:0005737">
    <property type="term" value="C:cytoplasm"/>
    <property type="evidence" value="ECO:0007669"/>
    <property type="project" value="UniProtKB-SubCell"/>
</dbReference>
<feature type="transmembrane region" description="Helical" evidence="7">
    <location>
        <begin position="166"/>
        <end position="184"/>
    </location>
</feature>
<feature type="compositionally biased region" description="Basic and acidic residues" evidence="6">
    <location>
        <begin position="212"/>
        <end position="221"/>
    </location>
</feature>
<keyword evidence="3" id="KW-0677">Repeat</keyword>
<evidence type="ECO:0000256" key="6">
    <source>
        <dbReference type="SAM" id="MobiDB-lite"/>
    </source>
</evidence>
<accession>A0AAW1L7I9</accession>
<gene>
    <name evidence="8" type="ORF">QE152_g15542</name>
</gene>
<dbReference type="FunFam" id="1.25.40.10:FF:000020">
    <property type="entry name" value="Stress-induced phosphoprotein 1"/>
    <property type="match status" value="1"/>
</dbReference>
<feature type="repeat" description="TPR" evidence="5">
    <location>
        <begin position="80"/>
        <end position="113"/>
    </location>
</feature>
<dbReference type="SMART" id="SM00028">
    <property type="entry name" value="TPR"/>
    <property type="match status" value="3"/>
</dbReference>
<evidence type="ECO:0000256" key="3">
    <source>
        <dbReference type="ARBA" id="ARBA00022737"/>
    </source>
</evidence>
<evidence type="ECO:0000256" key="5">
    <source>
        <dbReference type="PROSITE-ProRule" id="PRU00339"/>
    </source>
</evidence>
<evidence type="ECO:0008006" key="10">
    <source>
        <dbReference type="Google" id="ProtNLM"/>
    </source>
</evidence>